<keyword evidence="2" id="KW-1133">Transmembrane helix</keyword>
<organism evidence="3 4">
    <name type="scientific">Rhynchospora breviuscula</name>
    <dbReference type="NCBI Taxonomy" id="2022672"/>
    <lineage>
        <taxon>Eukaryota</taxon>
        <taxon>Viridiplantae</taxon>
        <taxon>Streptophyta</taxon>
        <taxon>Embryophyta</taxon>
        <taxon>Tracheophyta</taxon>
        <taxon>Spermatophyta</taxon>
        <taxon>Magnoliopsida</taxon>
        <taxon>Liliopsida</taxon>
        <taxon>Poales</taxon>
        <taxon>Cyperaceae</taxon>
        <taxon>Cyperoideae</taxon>
        <taxon>Rhynchosporeae</taxon>
        <taxon>Rhynchospora</taxon>
    </lineage>
</organism>
<sequence>MATIGGVPLLLLSVLLPLRFLQLSLRFFFPNRATSDHRLSHRSGTPIRSLLVLASAAALVVSIYAFSDPISSADNGAEEVSKMVQMRSEMEMEIQALKDQVLQLESSLVERTKKLEVKTELVEENSKLIEAMERDIQYLINEQENIKSSFSGSYYQDDTKDTEQEVELLNDQSRKVNSNIYHLELAAKDTEEKLEALNSEIIKIQSIISEQWIQIRQLEQAFQLTKIMASRVRRRTMEDTSLRKLIYIKVVQFVEVIRLQLIHDIALFESLFVEPLGSYLSEASDYLLRFSQAAQKRFHGVWRLLRRIRLSYVSEATVPDSFFMGCSVSRPCLPHVHNHFQAIKSVALKCYHKVNELIDGLMDSF</sequence>
<evidence type="ECO:0000256" key="2">
    <source>
        <dbReference type="SAM" id="Phobius"/>
    </source>
</evidence>
<keyword evidence="4" id="KW-1185">Reference proteome</keyword>
<protein>
    <submittedName>
        <fullName evidence="3">Uncharacterized protein</fullName>
    </submittedName>
</protein>
<proteinExistence type="predicted"/>
<comment type="caution">
    <text evidence="3">The sequence shown here is derived from an EMBL/GenBank/DDBJ whole genome shotgun (WGS) entry which is preliminary data.</text>
</comment>
<evidence type="ECO:0000256" key="1">
    <source>
        <dbReference type="SAM" id="Coils"/>
    </source>
</evidence>
<name>A0A9Q0CBA6_9POAL</name>
<keyword evidence="1" id="KW-0175">Coiled coil</keyword>
<dbReference type="PANTHER" id="PTHR34360">
    <property type="entry name" value="OS08G0519400 PROTEIN"/>
    <property type="match status" value="1"/>
</dbReference>
<accession>A0A9Q0CBA6</accession>
<feature type="transmembrane region" description="Helical" evidence="2">
    <location>
        <begin position="50"/>
        <end position="67"/>
    </location>
</feature>
<dbReference type="AlphaFoldDB" id="A0A9Q0CBA6"/>
<dbReference type="Proteomes" id="UP001151287">
    <property type="component" value="Unassembled WGS sequence"/>
</dbReference>
<dbReference type="OrthoDB" id="679141at2759"/>
<reference evidence="3" key="1">
    <citation type="journal article" date="2022" name="Cell">
        <title>Repeat-based holocentromeres influence genome architecture and karyotype evolution.</title>
        <authorList>
            <person name="Hofstatter P.G."/>
            <person name="Thangavel G."/>
            <person name="Lux T."/>
            <person name="Neumann P."/>
            <person name="Vondrak T."/>
            <person name="Novak P."/>
            <person name="Zhang M."/>
            <person name="Costa L."/>
            <person name="Castellani M."/>
            <person name="Scott A."/>
            <person name="Toegelov H."/>
            <person name="Fuchs J."/>
            <person name="Mata-Sucre Y."/>
            <person name="Dias Y."/>
            <person name="Vanzela A.L.L."/>
            <person name="Huettel B."/>
            <person name="Almeida C.C.S."/>
            <person name="Simkova H."/>
            <person name="Souza G."/>
            <person name="Pedrosa-Harand A."/>
            <person name="Macas J."/>
            <person name="Mayer K.F.X."/>
            <person name="Houben A."/>
            <person name="Marques A."/>
        </authorList>
    </citation>
    <scope>NUCLEOTIDE SEQUENCE</scope>
    <source>
        <strain evidence="3">RhyBre1mFocal</strain>
    </source>
</reference>
<dbReference type="PANTHER" id="PTHR34360:SF2">
    <property type="entry name" value="MYOSIN HEAVY CHAIN-LIKE PROTEIN"/>
    <property type="match status" value="1"/>
</dbReference>
<evidence type="ECO:0000313" key="3">
    <source>
        <dbReference type="EMBL" id="KAJ1690781.1"/>
    </source>
</evidence>
<feature type="coiled-coil region" evidence="1">
    <location>
        <begin position="180"/>
        <end position="207"/>
    </location>
</feature>
<gene>
    <name evidence="3" type="ORF">LUZ63_014936</name>
</gene>
<keyword evidence="2" id="KW-0472">Membrane</keyword>
<keyword evidence="2" id="KW-0812">Transmembrane</keyword>
<feature type="transmembrane region" description="Helical" evidence="2">
    <location>
        <begin position="6"/>
        <end position="29"/>
    </location>
</feature>
<dbReference type="EMBL" id="JAMQYH010000004">
    <property type="protein sequence ID" value="KAJ1690781.1"/>
    <property type="molecule type" value="Genomic_DNA"/>
</dbReference>
<evidence type="ECO:0000313" key="4">
    <source>
        <dbReference type="Proteomes" id="UP001151287"/>
    </source>
</evidence>
<feature type="coiled-coil region" evidence="1">
    <location>
        <begin position="80"/>
        <end position="107"/>
    </location>
</feature>